<accession>A0A328AEX0</accession>
<organism evidence="2 3">
    <name type="scientific">Phenylobacterium soli</name>
    <dbReference type="NCBI Taxonomy" id="2170551"/>
    <lineage>
        <taxon>Bacteria</taxon>
        <taxon>Pseudomonadati</taxon>
        <taxon>Pseudomonadota</taxon>
        <taxon>Alphaproteobacteria</taxon>
        <taxon>Caulobacterales</taxon>
        <taxon>Caulobacteraceae</taxon>
        <taxon>Phenylobacterium</taxon>
    </lineage>
</organism>
<dbReference type="SUPFAM" id="SSF52218">
    <property type="entry name" value="Flavoproteins"/>
    <property type="match status" value="1"/>
</dbReference>
<reference evidence="3" key="1">
    <citation type="submission" date="2018-05" db="EMBL/GenBank/DDBJ databases">
        <authorList>
            <person name="Li X."/>
        </authorList>
    </citation>
    <scope>NUCLEOTIDE SEQUENCE [LARGE SCALE GENOMIC DNA]</scope>
    <source>
        <strain evidence="3">LX32</strain>
    </source>
</reference>
<evidence type="ECO:0000313" key="3">
    <source>
        <dbReference type="Proteomes" id="UP000249254"/>
    </source>
</evidence>
<dbReference type="Proteomes" id="UP000249254">
    <property type="component" value="Unassembled WGS sequence"/>
</dbReference>
<proteinExistence type="predicted"/>
<dbReference type="OrthoDB" id="9812295at2"/>
<gene>
    <name evidence="2" type="ORF">DJ017_00170</name>
</gene>
<sequence length="186" mass="19706">MADEVKILGFAGSLRQGSLNRALLRAAQAAAPGGMSIEIFDLAPVPLYNGDVEAEGDPAGVAAFKRAIRAADGVLMVTPEYNHGVPGVMKNAVDWASRPPQDAALSGKPVGIIGASPGATGSARGQSQLRQAFEFTNSFCMPQPEVLVFRAHEKFDAEGKLTDEATAKFLGRYLEAFKAWVLRFNG</sequence>
<dbReference type="PANTHER" id="PTHR30543">
    <property type="entry name" value="CHROMATE REDUCTASE"/>
    <property type="match status" value="1"/>
</dbReference>
<dbReference type="InterPro" id="IPR050712">
    <property type="entry name" value="NAD(P)H-dep_reductase"/>
</dbReference>
<name>A0A328AEX0_9CAUL</name>
<dbReference type="GO" id="GO:0016491">
    <property type="term" value="F:oxidoreductase activity"/>
    <property type="evidence" value="ECO:0007669"/>
    <property type="project" value="InterPro"/>
</dbReference>
<protein>
    <submittedName>
        <fullName evidence="2">FMN reductase</fullName>
    </submittedName>
</protein>
<dbReference type="RefSeq" id="WP_111526810.1">
    <property type="nucleotide sequence ID" value="NZ_JBHRSG010000001.1"/>
</dbReference>
<dbReference type="EMBL" id="QFYQ01000001">
    <property type="protein sequence ID" value="RAK53057.1"/>
    <property type="molecule type" value="Genomic_DNA"/>
</dbReference>
<dbReference type="GO" id="GO:0005829">
    <property type="term" value="C:cytosol"/>
    <property type="evidence" value="ECO:0007669"/>
    <property type="project" value="TreeGrafter"/>
</dbReference>
<evidence type="ECO:0000313" key="2">
    <source>
        <dbReference type="EMBL" id="RAK53057.1"/>
    </source>
</evidence>
<dbReference type="Pfam" id="PF03358">
    <property type="entry name" value="FMN_red"/>
    <property type="match status" value="1"/>
</dbReference>
<dbReference type="InterPro" id="IPR029039">
    <property type="entry name" value="Flavoprotein-like_sf"/>
</dbReference>
<comment type="caution">
    <text evidence="2">The sequence shown here is derived from an EMBL/GenBank/DDBJ whole genome shotgun (WGS) entry which is preliminary data.</text>
</comment>
<feature type="domain" description="NADPH-dependent FMN reductase-like" evidence="1">
    <location>
        <begin position="5"/>
        <end position="150"/>
    </location>
</feature>
<keyword evidence="3" id="KW-1185">Reference proteome</keyword>
<dbReference type="GO" id="GO:0010181">
    <property type="term" value="F:FMN binding"/>
    <property type="evidence" value="ECO:0007669"/>
    <property type="project" value="TreeGrafter"/>
</dbReference>
<dbReference type="PANTHER" id="PTHR30543:SF21">
    <property type="entry name" value="NAD(P)H-DEPENDENT FMN REDUCTASE LOT6"/>
    <property type="match status" value="1"/>
</dbReference>
<evidence type="ECO:0000259" key="1">
    <source>
        <dbReference type="Pfam" id="PF03358"/>
    </source>
</evidence>
<dbReference type="InterPro" id="IPR005025">
    <property type="entry name" value="FMN_Rdtase-like_dom"/>
</dbReference>
<dbReference type="AlphaFoldDB" id="A0A328AEX0"/>
<dbReference type="Gene3D" id="3.40.50.360">
    <property type="match status" value="1"/>
</dbReference>